<dbReference type="Gene3D" id="3.40.640.10">
    <property type="entry name" value="Type I PLP-dependent aspartate aminotransferase-like (Major domain)"/>
    <property type="match status" value="1"/>
</dbReference>
<dbReference type="EMBL" id="CP019699">
    <property type="protein sequence ID" value="AQS56805.1"/>
    <property type="molecule type" value="Genomic_DNA"/>
</dbReference>
<dbReference type="InterPro" id="IPR009651">
    <property type="entry name" value="Met_g_lyase_put"/>
</dbReference>
<dbReference type="Pfam" id="PF06838">
    <property type="entry name" value="Met_gamma_lyase"/>
    <property type="match status" value="1"/>
</dbReference>
<sequence length="417" mass="45500">MERSRAALTRLVNEAEQRLQPVYLRIAERVEYNQKRVLQAFQDANVQEHHFHESTGYGYDDSGRDALEAVYARVFHTEAAIVRPHITSGTHAIAACLFGILRPGDKLLYITGKPYDTLEDVIGSHGGGNGSLADFNIGYEHVPLKHNAPDWERIASRLDDKTKCVAIQRSRGYSRRPSFTVQEIADMVQFVKGIKRDVVVFVDNCYGEFVETAEPTEHGVDIMAGSLIKNPGGGFAKSGGYIVGKESLLEQVGGRLTAPGVSTEGGAMYGYTRDYFQGFFVAPHVVGEALKGAVLAASVLEELGFRTSPKWNEDRTDVIQQIDFESPELLIAFCQGIQAASPVDSRVLPEPGPMPGYEVPVIMAAGTFVQGASIELSADGPLRPPYTGFMQGGLTYSHVKIALISALDRMMSTGLLL</sequence>
<dbReference type="PANTHER" id="PTHR46658">
    <property type="entry name" value="CYS OR MET METABOLISM PYRIDOXAL-PHOSPHATE-DEPENDENT ENZYME"/>
    <property type="match status" value="1"/>
</dbReference>
<dbReference type="InterPro" id="IPR015421">
    <property type="entry name" value="PyrdxlP-dep_Trfase_major"/>
</dbReference>
<name>A0A1U9K9R6_9BACL</name>
<dbReference type="Proteomes" id="UP000188603">
    <property type="component" value="Chromosome"/>
</dbReference>
<proteinExistence type="predicted"/>
<keyword evidence="2" id="KW-1185">Reference proteome</keyword>
<dbReference type="KEGG" id="ntr:B0W44_14680"/>
<gene>
    <name evidence="1" type="ORF">B0W44_14680</name>
</gene>
<evidence type="ECO:0008006" key="3">
    <source>
        <dbReference type="Google" id="ProtNLM"/>
    </source>
</evidence>
<dbReference type="PANTHER" id="PTHR46658:SF1">
    <property type="entry name" value="CYS OR MET METABOLISM PYRIDOXAL-PHOSPHATE-DEPENDENT ENZYME"/>
    <property type="match status" value="1"/>
</dbReference>
<dbReference type="Gene3D" id="3.90.1150.60">
    <property type="entry name" value="Methioning gamme-lyase, C-terminal domain"/>
    <property type="match status" value="1"/>
</dbReference>
<dbReference type="AlphaFoldDB" id="A0A1U9K9R6"/>
<dbReference type="OrthoDB" id="9764766at2"/>
<organism evidence="1 2">
    <name type="scientific">Novibacillus thermophilus</name>
    <dbReference type="NCBI Taxonomy" id="1471761"/>
    <lineage>
        <taxon>Bacteria</taxon>
        <taxon>Bacillati</taxon>
        <taxon>Bacillota</taxon>
        <taxon>Bacilli</taxon>
        <taxon>Bacillales</taxon>
        <taxon>Thermoactinomycetaceae</taxon>
        <taxon>Novibacillus</taxon>
    </lineage>
</organism>
<protein>
    <recommendedName>
        <fullName evidence="3">Aluminum resistance family protein</fullName>
    </recommendedName>
</protein>
<evidence type="ECO:0000313" key="2">
    <source>
        <dbReference type="Proteomes" id="UP000188603"/>
    </source>
</evidence>
<dbReference type="InterPro" id="IPR015424">
    <property type="entry name" value="PyrdxlP-dep_Trfase"/>
</dbReference>
<accession>A0A1U9K9R6</accession>
<dbReference type="RefSeq" id="WP_077720670.1">
    <property type="nucleotide sequence ID" value="NZ_CP019699.1"/>
</dbReference>
<dbReference type="STRING" id="1471761.B0W44_14680"/>
<evidence type="ECO:0000313" key="1">
    <source>
        <dbReference type="EMBL" id="AQS56805.1"/>
    </source>
</evidence>
<dbReference type="SUPFAM" id="SSF53383">
    <property type="entry name" value="PLP-dependent transferases"/>
    <property type="match status" value="1"/>
</dbReference>
<reference evidence="1 2" key="1">
    <citation type="journal article" date="2015" name="Int. J. Syst. Evol. Microbiol.">
        <title>Novibacillus thermophilus gen. nov., sp. nov., a Gram-staining-negative and moderately thermophilic member of the family Thermoactinomycetaceae.</title>
        <authorList>
            <person name="Yang G."/>
            <person name="Chen J."/>
            <person name="Zhou S."/>
        </authorList>
    </citation>
    <scope>NUCLEOTIDE SEQUENCE [LARGE SCALE GENOMIC DNA]</scope>
    <source>
        <strain evidence="1 2">SG-1</strain>
    </source>
</reference>